<dbReference type="RefSeq" id="WP_319076744.1">
    <property type="nucleotide sequence ID" value="NZ_JAWWMZ010000016.1"/>
</dbReference>
<accession>A0AAJ2VFV2</accession>
<organism evidence="2 3">
    <name type="scientific">Delftia acidovorans</name>
    <name type="common">Pseudomonas acidovorans</name>
    <name type="synonym">Comamonas acidovorans</name>
    <dbReference type="NCBI Taxonomy" id="80866"/>
    <lineage>
        <taxon>Bacteria</taxon>
        <taxon>Pseudomonadati</taxon>
        <taxon>Pseudomonadota</taxon>
        <taxon>Betaproteobacteria</taxon>
        <taxon>Burkholderiales</taxon>
        <taxon>Comamonadaceae</taxon>
        <taxon>Delftia</taxon>
    </lineage>
</organism>
<reference evidence="2" key="1">
    <citation type="submission" date="2023-11" db="EMBL/GenBank/DDBJ databases">
        <title>Identification and selenium tolerance of Delftia acidovorans R3-25.</title>
        <authorList>
            <person name="Zhang S."/>
            <person name="Liu Y."/>
            <person name="Guo Y."/>
        </authorList>
    </citation>
    <scope>NUCLEOTIDE SEQUENCE</scope>
    <source>
        <strain evidence="2">R3-25</strain>
    </source>
</reference>
<dbReference type="EMBL" id="JAWWMZ010000016">
    <property type="protein sequence ID" value="MDX4957282.1"/>
    <property type="molecule type" value="Genomic_DNA"/>
</dbReference>
<name>A0AAJ2VFV2_DELAC</name>
<dbReference type="AlphaFoldDB" id="A0AAJ2VFV2"/>
<evidence type="ECO:0000313" key="2">
    <source>
        <dbReference type="EMBL" id="MDX4957282.1"/>
    </source>
</evidence>
<evidence type="ECO:0000256" key="1">
    <source>
        <dbReference type="SAM" id="MobiDB-lite"/>
    </source>
</evidence>
<sequence>MTTALTIRPKQKLWTVARFPNGGWSTGGRPTDAEYSESETWQIWASSRDEAKKKAQGLRSRAQRKLRAAEKKQGATP</sequence>
<dbReference type="Proteomes" id="UP001287445">
    <property type="component" value="Unassembled WGS sequence"/>
</dbReference>
<comment type="caution">
    <text evidence="2">The sequence shown here is derived from an EMBL/GenBank/DDBJ whole genome shotgun (WGS) entry which is preliminary data.</text>
</comment>
<evidence type="ECO:0000313" key="3">
    <source>
        <dbReference type="Proteomes" id="UP001287445"/>
    </source>
</evidence>
<proteinExistence type="predicted"/>
<gene>
    <name evidence="2" type="ORF">SGN30_28015</name>
</gene>
<feature type="compositionally biased region" description="Basic and acidic residues" evidence="1">
    <location>
        <begin position="67"/>
        <end position="77"/>
    </location>
</feature>
<protein>
    <submittedName>
        <fullName evidence="2">Uncharacterized protein</fullName>
    </submittedName>
</protein>
<feature type="region of interest" description="Disordered" evidence="1">
    <location>
        <begin position="47"/>
        <end position="77"/>
    </location>
</feature>